<dbReference type="InterPro" id="IPR008189">
    <property type="entry name" value="rRNA_ssu_MeTfrase_I"/>
</dbReference>
<proteinExistence type="inferred from homology"/>
<evidence type="ECO:0000259" key="8">
    <source>
        <dbReference type="Pfam" id="PF23016"/>
    </source>
</evidence>
<dbReference type="PROSITE" id="PS01296">
    <property type="entry name" value="RSMI"/>
    <property type="match status" value="1"/>
</dbReference>
<dbReference type="PANTHER" id="PTHR46111">
    <property type="entry name" value="RIBOSOMAL RNA SMALL SUBUNIT METHYLTRANSFERASE I"/>
    <property type="match status" value="1"/>
</dbReference>
<evidence type="ECO:0000256" key="5">
    <source>
        <dbReference type="ARBA" id="ARBA00022691"/>
    </source>
</evidence>
<keyword evidence="2 6" id="KW-0698">rRNA processing</keyword>
<keyword evidence="3 6" id="KW-0489">Methyltransferase</keyword>
<dbReference type="InterPro" id="IPR035996">
    <property type="entry name" value="4pyrrol_Methylase_sf"/>
</dbReference>
<dbReference type="PIRSF" id="PIRSF005917">
    <property type="entry name" value="MTase_YraL"/>
    <property type="match status" value="1"/>
</dbReference>
<evidence type="ECO:0000256" key="6">
    <source>
        <dbReference type="HAMAP-Rule" id="MF_01877"/>
    </source>
</evidence>
<name>A0A3L7E4B7_9GAMM</name>
<sequence>MEPGLYIVATPIGNLGDMSSRAIAVLRDVDLIAAEDTRHSQRLLQHFAIDKRLVPYHDHSDGRSQQRIGEVLAAGGSVALISDAGTPLISDPGYRLVRDMQDRGHAVRPVPGPSAAIAALSVCGLPTDSFRFVGFLPARAGARENVLRALADETATLVFYEAPHRIAASLAAMAQVFGASREAVLAREITKTFETVRRAPLAELVEFVSGDGNQQKGEIVLIVAGQAGAVAALDAPTARLLRALARELPAKKAAALVAEHSGLRKKELYNYLLSVKDD</sequence>
<dbReference type="OrthoDB" id="9809084at2"/>
<dbReference type="Pfam" id="PF00590">
    <property type="entry name" value="TP_methylase"/>
    <property type="match status" value="1"/>
</dbReference>
<dbReference type="Gene3D" id="3.40.1010.10">
    <property type="entry name" value="Cobalt-precorrin-4 Transmethylase, Domain 1"/>
    <property type="match status" value="1"/>
</dbReference>
<protein>
    <recommendedName>
        <fullName evidence="6">Ribosomal RNA small subunit methyltransferase I</fullName>
        <ecNumber evidence="6">2.1.1.198</ecNumber>
    </recommendedName>
    <alternativeName>
        <fullName evidence="6">16S rRNA 2'-O-ribose C1402 methyltransferase</fullName>
    </alternativeName>
    <alternativeName>
        <fullName evidence="6">rRNA (cytidine-2'-O-)-methyltransferase RsmI</fullName>
    </alternativeName>
</protein>
<evidence type="ECO:0000256" key="2">
    <source>
        <dbReference type="ARBA" id="ARBA00022552"/>
    </source>
</evidence>
<dbReference type="Gene3D" id="3.30.950.10">
    <property type="entry name" value="Methyltransferase, Cobalt-precorrin-4 Transmethylase, Domain 2"/>
    <property type="match status" value="1"/>
</dbReference>
<dbReference type="AlphaFoldDB" id="A0A3L7E4B7"/>
<dbReference type="PANTHER" id="PTHR46111:SF1">
    <property type="entry name" value="RIBOSOMAL RNA SMALL SUBUNIT METHYLTRANSFERASE I"/>
    <property type="match status" value="1"/>
</dbReference>
<reference evidence="9 10" key="1">
    <citation type="submission" date="2018-07" db="EMBL/GenBank/DDBJ databases">
        <title>Halioglobus sp. genome submission.</title>
        <authorList>
            <person name="Ye M.-Q."/>
            <person name="Du Z.-J."/>
        </authorList>
    </citation>
    <scope>NUCLEOTIDE SEQUENCE [LARGE SCALE GENOMIC DNA]</scope>
    <source>
        <strain evidence="9 10">U0301</strain>
    </source>
</reference>
<dbReference type="InterPro" id="IPR018063">
    <property type="entry name" value="SAM_MeTrfase_RsmI_CS"/>
</dbReference>
<dbReference type="FunFam" id="3.30.950.10:FF:000002">
    <property type="entry name" value="Ribosomal RNA small subunit methyltransferase I"/>
    <property type="match status" value="1"/>
</dbReference>
<comment type="function">
    <text evidence="6">Catalyzes the 2'-O-methylation of the ribose of cytidine 1402 (C1402) in 16S rRNA.</text>
</comment>
<dbReference type="CDD" id="cd11648">
    <property type="entry name" value="RsmI"/>
    <property type="match status" value="1"/>
</dbReference>
<dbReference type="GO" id="GO:0005737">
    <property type="term" value="C:cytoplasm"/>
    <property type="evidence" value="ECO:0007669"/>
    <property type="project" value="UniProtKB-SubCell"/>
</dbReference>
<dbReference type="EC" id="2.1.1.198" evidence="6"/>
<keyword evidence="1 6" id="KW-0963">Cytoplasm</keyword>
<dbReference type="SUPFAM" id="SSF53790">
    <property type="entry name" value="Tetrapyrrole methylase"/>
    <property type="match status" value="1"/>
</dbReference>
<gene>
    <name evidence="6 9" type="primary">rsmI</name>
    <name evidence="9" type="ORF">DWB85_00765</name>
</gene>
<dbReference type="Proteomes" id="UP000265509">
    <property type="component" value="Unassembled WGS sequence"/>
</dbReference>
<dbReference type="InterPro" id="IPR014776">
    <property type="entry name" value="4pyrrole_Mease_sub2"/>
</dbReference>
<evidence type="ECO:0000313" key="10">
    <source>
        <dbReference type="Proteomes" id="UP000265509"/>
    </source>
</evidence>
<dbReference type="GO" id="GO:0070677">
    <property type="term" value="F:rRNA (cytosine-2'-O-)-methyltransferase activity"/>
    <property type="evidence" value="ECO:0007669"/>
    <property type="project" value="UniProtKB-UniRule"/>
</dbReference>
<organism evidence="9 10">
    <name type="scientific">Seongchinamella sediminis</name>
    <dbReference type="NCBI Taxonomy" id="2283635"/>
    <lineage>
        <taxon>Bacteria</taxon>
        <taxon>Pseudomonadati</taxon>
        <taxon>Pseudomonadota</taxon>
        <taxon>Gammaproteobacteria</taxon>
        <taxon>Cellvibrionales</taxon>
        <taxon>Halieaceae</taxon>
        <taxon>Seongchinamella</taxon>
    </lineage>
</organism>
<keyword evidence="10" id="KW-1185">Reference proteome</keyword>
<keyword evidence="4 6" id="KW-0808">Transferase</keyword>
<keyword evidence="5 6" id="KW-0949">S-adenosyl-L-methionine</keyword>
<evidence type="ECO:0000313" key="9">
    <source>
        <dbReference type="EMBL" id="RLQ23720.1"/>
    </source>
</evidence>
<dbReference type="InterPro" id="IPR014777">
    <property type="entry name" value="4pyrrole_Mease_sub1"/>
</dbReference>
<feature type="domain" description="Tetrapyrrole methylase" evidence="7">
    <location>
        <begin position="5"/>
        <end position="204"/>
    </location>
</feature>
<evidence type="ECO:0000256" key="4">
    <source>
        <dbReference type="ARBA" id="ARBA00022679"/>
    </source>
</evidence>
<feature type="domain" description="RsmI HTH" evidence="8">
    <location>
        <begin position="232"/>
        <end position="274"/>
    </location>
</feature>
<dbReference type="NCBIfam" id="TIGR00096">
    <property type="entry name" value="16S rRNA (cytidine(1402)-2'-O)-methyltransferase"/>
    <property type="match status" value="1"/>
</dbReference>
<evidence type="ECO:0000259" key="7">
    <source>
        <dbReference type="Pfam" id="PF00590"/>
    </source>
</evidence>
<accession>A0A3L7E4B7</accession>
<dbReference type="InterPro" id="IPR053910">
    <property type="entry name" value="RsmI_HTH"/>
</dbReference>
<comment type="caution">
    <text evidence="9">The sequence shown here is derived from an EMBL/GenBank/DDBJ whole genome shotgun (WGS) entry which is preliminary data.</text>
</comment>
<comment type="catalytic activity">
    <reaction evidence="6">
        <text>cytidine(1402) in 16S rRNA + S-adenosyl-L-methionine = 2'-O-methylcytidine(1402) in 16S rRNA + S-adenosyl-L-homocysteine + H(+)</text>
        <dbReference type="Rhea" id="RHEA:42924"/>
        <dbReference type="Rhea" id="RHEA-COMP:10285"/>
        <dbReference type="Rhea" id="RHEA-COMP:10286"/>
        <dbReference type="ChEBI" id="CHEBI:15378"/>
        <dbReference type="ChEBI" id="CHEBI:57856"/>
        <dbReference type="ChEBI" id="CHEBI:59789"/>
        <dbReference type="ChEBI" id="CHEBI:74495"/>
        <dbReference type="ChEBI" id="CHEBI:82748"/>
        <dbReference type="EC" id="2.1.1.198"/>
    </reaction>
</comment>
<dbReference type="Pfam" id="PF23016">
    <property type="entry name" value="RsmI_C"/>
    <property type="match status" value="1"/>
</dbReference>
<evidence type="ECO:0000256" key="3">
    <source>
        <dbReference type="ARBA" id="ARBA00022603"/>
    </source>
</evidence>
<dbReference type="InterPro" id="IPR000878">
    <property type="entry name" value="4pyrrol_Mease"/>
</dbReference>
<comment type="similarity">
    <text evidence="6">Belongs to the methyltransferase superfamily. RsmI family.</text>
</comment>
<dbReference type="FunFam" id="3.40.1010.10:FF:000007">
    <property type="entry name" value="Ribosomal RNA small subunit methyltransferase I"/>
    <property type="match status" value="1"/>
</dbReference>
<evidence type="ECO:0000256" key="1">
    <source>
        <dbReference type="ARBA" id="ARBA00022490"/>
    </source>
</evidence>
<dbReference type="EMBL" id="QRAN01000001">
    <property type="protein sequence ID" value="RLQ23720.1"/>
    <property type="molecule type" value="Genomic_DNA"/>
</dbReference>
<comment type="subcellular location">
    <subcellularLocation>
        <location evidence="6">Cytoplasm</location>
    </subcellularLocation>
</comment>
<dbReference type="HAMAP" id="MF_01877">
    <property type="entry name" value="16SrRNA_methyltr_I"/>
    <property type="match status" value="1"/>
</dbReference>